<dbReference type="PRINTS" id="PR00039">
    <property type="entry name" value="HTHLYSR"/>
</dbReference>
<evidence type="ECO:0000256" key="5">
    <source>
        <dbReference type="ARBA" id="ARBA00023163"/>
    </source>
</evidence>
<dbReference type="GO" id="GO:0003677">
    <property type="term" value="F:DNA binding"/>
    <property type="evidence" value="ECO:0007669"/>
    <property type="project" value="UniProtKB-KW"/>
</dbReference>
<dbReference type="RefSeq" id="WP_047212490.1">
    <property type="nucleotide sequence ID" value="NZ_CP011568.3"/>
</dbReference>
<dbReference type="GO" id="GO:0003700">
    <property type="term" value="F:DNA-binding transcription factor activity"/>
    <property type="evidence" value="ECO:0007669"/>
    <property type="project" value="InterPro"/>
</dbReference>
<evidence type="ECO:0000256" key="6">
    <source>
        <dbReference type="SAM" id="MobiDB-lite"/>
    </source>
</evidence>
<dbReference type="PROSITE" id="PS50931">
    <property type="entry name" value="HTH_LYSR"/>
    <property type="match status" value="1"/>
</dbReference>
<evidence type="ECO:0000256" key="2">
    <source>
        <dbReference type="ARBA" id="ARBA00023015"/>
    </source>
</evidence>
<dbReference type="Pfam" id="PF03466">
    <property type="entry name" value="LysR_substrate"/>
    <property type="match status" value="1"/>
</dbReference>
<dbReference type="Pfam" id="PF00126">
    <property type="entry name" value="HTH_1"/>
    <property type="match status" value="1"/>
</dbReference>
<keyword evidence="3" id="KW-0238">DNA-binding</keyword>
<dbReference type="FunFam" id="1.10.10.10:FF:000001">
    <property type="entry name" value="LysR family transcriptional regulator"/>
    <property type="match status" value="1"/>
</dbReference>
<sequence>MEIKQLQHFTRIAEVGNLTRAASILGVTQAALSRQVAQLEAELGTELFRRNGRGLVLTEAGRRLLDEVPRVLRQVAIAERAAKGEDGPVQGGFVLGLAPSLARTVVVPLIQAFRARLPEVVLRTVDGTSANLAELVGSGKLDAAVVYHPATSGAVDIQPLTNERFYLVSGPLAIREGQVPPREIPLDALPALPLVIAGKTNVVHGVLAAALAERRLSAQVVHEIENLTAILDMIRHGYGYSVVPLSGVQPCIGDSELRLHRIADSGIECDLAIVTPARTGHDALIAQSTAVVREVVLEELKRYEREVETAIGQRSEDPGSGTRKRTKARGT</sequence>
<dbReference type="InterPro" id="IPR000847">
    <property type="entry name" value="LysR_HTH_N"/>
</dbReference>
<dbReference type="KEGG" id="ptx:ABW99_00720"/>
<evidence type="ECO:0000256" key="3">
    <source>
        <dbReference type="ARBA" id="ARBA00023125"/>
    </source>
</evidence>
<protein>
    <submittedName>
        <fullName evidence="8">LysR family transcriptional regulator</fullName>
    </submittedName>
</protein>
<dbReference type="Proteomes" id="UP000036700">
    <property type="component" value="Chromosome"/>
</dbReference>
<evidence type="ECO:0000259" key="7">
    <source>
        <dbReference type="PROSITE" id="PS50931"/>
    </source>
</evidence>
<keyword evidence="9" id="KW-1185">Reference proteome</keyword>
<dbReference type="SUPFAM" id="SSF53850">
    <property type="entry name" value="Periplasmic binding protein-like II"/>
    <property type="match status" value="1"/>
</dbReference>
<reference evidence="9" key="1">
    <citation type="submission" date="2015-06" db="EMBL/GenBank/DDBJ databases">
        <authorList>
            <person name="Lim Y.L."/>
            <person name="Ee R."/>
            <person name="Yong D."/>
            <person name="How K.Y."/>
            <person name="Yin W.F."/>
            <person name="Chan K.G."/>
        </authorList>
    </citation>
    <scope>NUCLEOTIDE SEQUENCE [LARGE SCALE GENOMIC DNA]</scope>
    <source>
        <strain evidence="9">DSM 25325</strain>
    </source>
</reference>
<dbReference type="GO" id="GO:2000142">
    <property type="term" value="P:regulation of DNA-templated transcription initiation"/>
    <property type="evidence" value="ECO:0007669"/>
    <property type="project" value="TreeGrafter"/>
</dbReference>
<dbReference type="InterPro" id="IPR005119">
    <property type="entry name" value="LysR_subst-bd"/>
</dbReference>
<dbReference type="OrthoDB" id="8587114at2"/>
<evidence type="ECO:0000256" key="1">
    <source>
        <dbReference type="ARBA" id="ARBA00009437"/>
    </source>
</evidence>
<dbReference type="InterPro" id="IPR036388">
    <property type="entry name" value="WH-like_DNA-bd_sf"/>
</dbReference>
<dbReference type="SUPFAM" id="SSF46785">
    <property type="entry name" value="Winged helix' DNA-binding domain"/>
    <property type="match status" value="1"/>
</dbReference>
<proteinExistence type="inferred from homology"/>
<dbReference type="PATRIC" id="fig|445709.3.peg.163"/>
<keyword evidence="4" id="KW-0010">Activator</keyword>
<keyword evidence="5" id="KW-0804">Transcription</keyword>
<evidence type="ECO:0000256" key="4">
    <source>
        <dbReference type="ARBA" id="ARBA00023159"/>
    </source>
</evidence>
<feature type="compositionally biased region" description="Basic residues" evidence="6">
    <location>
        <begin position="322"/>
        <end position="331"/>
    </location>
</feature>
<dbReference type="STRING" id="445709.ABW99_00720"/>
<name>A0A0G3EQM3_9BURK</name>
<gene>
    <name evidence="8" type="ORF">ABW99_00720</name>
</gene>
<evidence type="ECO:0000313" key="8">
    <source>
        <dbReference type="EMBL" id="AKJ66971.1"/>
    </source>
</evidence>
<feature type="region of interest" description="Disordered" evidence="6">
    <location>
        <begin position="308"/>
        <end position="331"/>
    </location>
</feature>
<organism evidence="8 9">
    <name type="scientific">Pandoraea thiooxydans</name>
    <dbReference type="NCBI Taxonomy" id="445709"/>
    <lineage>
        <taxon>Bacteria</taxon>
        <taxon>Pseudomonadati</taxon>
        <taxon>Pseudomonadota</taxon>
        <taxon>Betaproteobacteria</taxon>
        <taxon>Burkholderiales</taxon>
        <taxon>Burkholderiaceae</taxon>
        <taxon>Pandoraea</taxon>
    </lineage>
</organism>
<dbReference type="InterPro" id="IPR036390">
    <property type="entry name" value="WH_DNA-bd_sf"/>
</dbReference>
<dbReference type="PANTHER" id="PTHR30293">
    <property type="entry name" value="TRANSCRIPTIONAL REGULATORY PROTEIN NAC-RELATED"/>
    <property type="match status" value="1"/>
</dbReference>
<dbReference type="Gene3D" id="3.40.190.10">
    <property type="entry name" value="Periplasmic binding protein-like II"/>
    <property type="match status" value="2"/>
</dbReference>
<keyword evidence="2" id="KW-0805">Transcription regulation</keyword>
<dbReference type="PANTHER" id="PTHR30293:SF0">
    <property type="entry name" value="NITROGEN ASSIMILATION REGULATORY PROTEIN NAC"/>
    <property type="match status" value="1"/>
</dbReference>
<feature type="domain" description="HTH lysR-type" evidence="7">
    <location>
        <begin position="1"/>
        <end position="58"/>
    </location>
</feature>
<evidence type="ECO:0000313" key="9">
    <source>
        <dbReference type="Proteomes" id="UP000036700"/>
    </source>
</evidence>
<dbReference type="AlphaFoldDB" id="A0A0G3EQM3"/>
<dbReference type="EMBL" id="CP011568">
    <property type="protein sequence ID" value="AKJ66971.1"/>
    <property type="molecule type" value="Genomic_DNA"/>
</dbReference>
<dbReference type="Gene3D" id="1.10.10.10">
    <property type="entry name" value="Winged helix-like DNA-binding domain superfamily/Winged helix DNA-binding domain"/>
    <property type="match status" value="1"/>
</dbReference>
<accession>A0A0G3EQM3</accession>
<comment type="similarity">
    <text evidence="1">Belongs to the LysR transcriptional regulatory family.</text>
</comment>